<dbReference type="Pfam" id="PF13379">
    <property type="entry name" value="NMT1_2"/>
    <property type="match status" value="1"/>
</dbReference>
<proteinExistence type="inferred from homology"/>
<evidence type="ECO:0000313" key="6">
    <source>
        <dbReference type="Proteomes" id="UP000241769"/>
    </source>
</evidence>
<sequence>MTIMVTSIKLGYVPEHFSTPIIFADRLGFFREKSLSVELIPFPSGTGHMIEALSNGTVDVAIGLTEGWLAGLGQGKTHYKVVGTYVQSPLLWAVSAGASSDVKEIGDLKDKANIGISRLGSGSHIMSYVLAKENQWLSHGEPFSFHPVGTFQNLRNAVNDGTCHAFMWEYFTTKKYYDLGEIKQVGQIYTPWPSWLVVARADISKQHETMSNLLSSLDRGDEAVSYISTELDYTKEDAEKWLKTVRFSDKLGDVQDEMLKKTLEVLRDAGVVKEIPKVDALVERIQYE</sequence>
<dbReference type="InParanoid" id="A0A2P6NXJ8"/>
<gene>
    <name evidence="5" type="ORF">PROFUN_02780</name>
</gene>
<keyword evidence="6" id="KW-1185">Reference proteome</keyword>
<dbReference type="PANTHER" id="PTHR30024:SF47">
    <property type="entry name" value="TAURINE-BINDING PERIPLASMIC PROTEIN"/>
    <property type="match status" value="1"/>
</dbReference>
<dbReference type="EMBL" id="MDYQ01000008">
    <property type="protein sequence ID" value="PRP88684.1"/>
    <property type="molecule type" value="Genomic_DNA"/>
</dbReference>
<dbReference type="PANTHER" id="PTHR30024">
    <property type="entry name" value="ALIPHATIC SULFONATES-BINDING PROTEIN-RELATED"/>
    <property type="match status" value="1"/>
</dbReference>
<feature type="domain" description="Ca3427-like PBP 2" evidence="4">
    <location>
        <begin position="92"/>
        <end position="188"/>
    </location>
</feature>
<keyword evidence="3" id="KW-0732">Signal</keyword>
<evidence type="ECO:0000256" key="1">
    <source>
        <dbReference type="ARBA" id="ARBA00004418"/>
    </source>
</evidence>
<dbReference type="STRING" id="1890364.A0A2P6NXJ8"/>
<evidence type="ECO:0000259" key="4">
    <source>
        <dbReference type="Pfam" id="PF22384"/>
    </source>
</evidence>
<protein>
    <recommendedName>
        <fullName evidence="4">Ca3427-like PBP 2 domain-containing protein</fullName>
    </recommendedName>
</protein>
<dbReference type="OrthoDB" id="1363at2759"/>
<comment type="caution">
    <text evidence="5">The sequence shown here is derived from an EMBL/GenBank/DDBJ whole genome shotgun (WGS) entry which is preliminary data.</text>
</comment>
<dbReference type="Pfam" id="PF22384">
    <property type="entry name" value="PBP2_Ca3427_like"/>
    <property type="match status" value="1"/>
</dbReference>
<organism evidence="5 6">
    <name type="scientific">Planoprotostelium fungivorum</name>
    <dbReference type="NCBI Taxonomy" id="1890364"/>
    <lineage>
        <taxon>Eukaryota</taxon>
        <taxon>Amoebozoa</taxon>
        <taxon>Evosea</taxon>
        <taxon>Variosea</taxon>
        <taxon>Cavosteliida</taxon>
        <taxon>Cavosteliaceae</taxon>
        <taxon>Planoprotostelium</taxon>
    </lineage>
</organism>
<name>A0A2P6NXJ8_9EUKA</name>
<evidence type="ECO:0000313" key="5">
    <source>
        <dbReference type="EMBL" id="PRP88684.1"/>
    </source>
</evidence>
<dbReference type="Gene3D" id="3.40.190.10">
    <property type="entry name" value="Periplasmic binding protein-like II"/>
    <property type="match status" value="2"/>
</dbReference>
<evidence type="ECO:0000256" key="3">
    <source>
        <dbReference type="ARBA" id="ARBA00022729"/>
    </source>
</evidence>
<reference evidence="5 6" key="1">
    <citation type="journal article" date="2018" name="Genome Biol. Evol.">
        <title>Multiple Roots of Fruiting Body Formation in Amoebozoa.</title>
        <authorList>
            <person name="Hillmann F."/>
            <person name="Forbes G."/>
            <person name="Novohradska S."/>
            <person name="Ferling I."/>
            <person name="Riege K."/>
            <person name="Groth M."/>
            <person name="Westermann M."/>
            <person name="Marz M."/>
            <person name="Spaller T."/>
            <person name="Winckler T."/>
            <person name="Schaap P."/>
            <person name="Glockner G."/>
        </authorList>
    </citation>
    <scope>NUCLEOTIDE SEQUENCE [LARGE SCALE GENOMIC DNA]</scope>
    <source>
        <strain evidence="5 6">Jena</strain>
    </source>
</reference>
<dbReference type="Proteomes" id="UP000241769">
    <property type="component" value="Unassembled WGS sequence"/>
</dbReference>
<dbReference type="SUPFAM" id="SSF53850">
    <property type="entry name" value="Periplasmic binding protein-like II"/>
    <property type="match status" value="1"/>
</dbReference>
<comment type="subcellular location">
    <subcellularLocation>
        <location evidence="1">Periplasm</location>
    </subcellularLocation>
</comment>
<accession>A0A2P6NXJ8</accession>
<dbReference type="CDD" id="cd13637">
    <property type="entry name" value="PBP2_Ca3427_like"/>
    <property type="match status" value="1"/>
</dbReference>
<evidence type="ECO:0000256" key="2">
    <source>
        <dbReference type="ARBA" id="ARBA00010742"/>
    </source>
</evidence>
<comment type="similarity">
    <text evidence="2">Belongs to the bacterial solute-binding protein SsuA/TauA family.</text>
</comment>
<dbReference type="InterPro" id="IPR054364">
    <property type="entry name" value="Ca3427-like_PBP2"/>
</dbReference>
<dbReference type="AlphaFoldDB" id="A0A2P6NXJ8"/>